<proteinExistence type="predicted"/>
<gene>
    <name evidence="1" type="ORF">GCWU000342_00447</name>
</gene>
<organism evidence="1 2">
    <name type="scientific">Shuttleworthella satelles DSM 14600</name>
    <dbReference type="NCBI Taxonomy" id="626523"/>
    <lineage>
        <taxon>Bacteria</taxon>
        <taxon>Bacillati</taxon>
        <taxon>Bacillota</taxon>
        <taxon>Clostridia</taxon>
        <taxon>Lachnospirales</taxon>
        <taxon>Lachnospiraceae</taxon>
        <taxon>Shuttleworthella</taxon>
    </lineage>
</organism>
<accession>C4G8Z7</accession>
<comment type="caution">
    <text evidence="1">The sequence shown here is derived from an EMBL/GenBank/DDBJ whole genome shotgun (WGS) entry which is preliminary data.</text>
</comment>
<evidence type="ECO:0000313" key="2">
    <source>
        <dbReference type="Proteomes" id="UP000003494"/>
    </source>
</evidence>
<keyword evidence="2" id="KW-1185">Reference proteome</keyword>
<name>C4G8Z7_9FIRM</name>
<dbReference type="EMBL" id="ACIP02000001">
    <property type="protein sequence ID" value="EEP29094.1"/>
    <property type="molecule type" value="Genomic_DNA"/>
</dbReference>
<protein>
    <submittedName>
        <fullName evidence="1">Uncharacterized protein</fullName>
    </submittedName>
</protein>
<evidence type="ECO:0000313" key="1">
    <source>
        <dbReference type="EMBL" id="EEP29094.1"/>
    </source>
</evidence>
<sequence length="67" mass="8052">MYHPCTRDRLNKEKSSFSLFLIFCRIPCKRYFLLSKRSTLPASVRVQRYNKKWNPLPQIFKTTDKGP</sequence>
<dbReference type="HOGENOM" id="CLU_2810073_0_0_9"/>
<dbReference type="AlphaFoldDB" id="C4G8Z7"/>
<dbReference type="Proteomes" id="UP000003494">
    <property type="component" value="Unassembled WGS sequence"/>
</dbReference>
<reference evidence="1" key="1">
    <citation type="submission" date="2009-04" db="EMBL/GenBank/DDBJ databases">
        <authorList>
            <person name="Weinstock G."/>
            <person name="Sodergren E."/>
            <person name="Clifton S."/>
            <person name="Fulton L."/>
            <person name="Fulton B."/>
            <person name="Courtney L."/>
            <person name="Fronick C."/>
            <person name="Harrison M."/>
            <person name="Strong C."/>
            <person name="Farmer C."/>
            <person name="Delahaunty K."/>
            <person name="Markovic C."/>
            <person name="Hall O."/>
            <person name="Minx P."/>
            <person name="Tomlinson C."/>
            <person name="Mitreva M."/>
            <person name="Nelson J."/>
            <person name="Hou S."/>
            <person name="Wollam A."/>
            <person name="Pepin K.H."/>
            <person name="Johnson M."/>
            <person name="Bhonagiri V."/>
            <person name="Nash W.E."/>
            <person name="Warren W."/>
            <person name="Chinwalla A."/>
            <person name="Mardis E.R."/>
            <person name="Wilson R.K."/>
        </authorList>
    </citation>
    <scope>NUCLEOTIDE SEQUENCE [LARGE SCALE GENOMIC DNA]</scope>
    <source>
        <strain evidence="1">DSM 14600</strain>
    </source>
</reference>